<dbReference type="AlphaFoldDB" id="A0A4V3RJS0"/>
<dbReference type="PANTHER" id="PTHR34219:SF8">
    <property type="entry name" value="PEPSY DOMAIN-CONTAINING PROTEIN"/>
    <property type="match status" value="1"/>
</dbReference>
<reference evidence="2 3" key="1">
    <citation type="submission" date="2019-04" db="EMBL/GenBank/DDBJ databases">
        <title>Microbes associate with the intestines of laboratory mice.</title>
        <authorList>
            <person name="Navarre W."/>
            <person name="Wong E."/>
            <person name="Huang K."/>
            <person name="Tropini C."/>
            <person name="Ng K."/>
            <person name="Yu B."/>
        </authorList>
    </citation>
    <scope>NUCLEOTIDE SEQUENCE [LARGE SCALE GENOMIC DNA]</scope>
    <source>
        <strain evidence="2 3">NM62_B4-13</strain>
    </source>
</reference>
<dbReference type="Pfam" id="PF03929">
    <property type="entry name" value="PepSY_TM"/>
    <property type="match status" value="1"/>
</dbReference>
<comment type="caution">
    <text evidence="2">The sequence shown here is derived from an EMBL/GenBank/DDBJ whole genome shotgun (WGS) entry which is preliminary data.</text>
</comment>
<feature type="transmembrane region" description="Helical" evidence="1">
    <location>
        <begin position="29"/>
        <end position="49"/>
    </location>
</feature>
<dbReference type="OrthoDB" id="9776609at2"/>
<keyword evidence="1" id="KW-1133">Transmembrane helix</keyword>
<dbReference type="RefSeq" id="WP_136002933.1">
    <property type="nucleotide sequence ID" value="NZ_SRYW01000001.1"/>
</dbReference>
<gene>
    <name evidence="2" type="ORF">E5352_00060</name>
</gene>
<keyword evidence="1" id="KW-0812">Transmembrane</keyword>
<organism evidence="2 3">
    <name type="scientific">Stenotrophomonas maltophilia</name>
    <name type="common">Pseudomonas maltophilia</name>
    <name type="synonym">Xanthomonas maltophilia</name>
    <dbReference type="NCBI Taxonomy" id="40324"/>
    <lineage>
        <taxon>Bacteria</taxon>
        <taxon>Pseudomonadati</taxon>
        <taxon>Pseudomonadota</taxon>
        <taxon>Gammaproteobacteria</taxon>
        <taxon>Lysobacterales</taxon>
        <taxon>Lysobacteraceae</taxon>
        <taxon>Stenotrophomonas</taxon>
        <taxon>Stenotrophomonas maltophilia group</taxon>
    </lineage>
</organism>
<feature type="transmembrane region" description="Helical" evidence="1">
    <location>
        <begin position="199"/>
        <end position="220"/>
    </location>
</feature>
<dbReference type="PANTHER" id="PTHR34219">
    <property type="entry name" value="IRON-REGULATED INNER MEMBRANE PROTEIN-RELATED"/>
    <property type="match status" value="1"/>
</dbReference>
<feature type="transmembrane region" description="Helical" evidence="1">
    <location>
        <begin position="148"/>
        <end position="173"/>
    </location>
</feature>
<keyword evidence="1" id="KW-0472">Membrane</keyword>
<evidence type="ECO:0000313" key="3">
    <source>
        <dbReference type="Proteomes" id="UP000306631"/>
    </source>
</evidence>
<protein>
    <submittedName>
        <fullName evidence="2">Peptidase</fullName>
    </submittedName>
</protein>
<dbReference type="InterPro" id="IPR005625">
    <property type="entry name" value="PepSY-ass_TM"/>
</dbReference>
<evidence type="ECO:0000256" key="1">
    <source>
        <dbReference type="SAM" id="Phobius"/>
    </source>
</evidence>
<sequence length="376" mass="41856">MPPPAPAHPDRPARSGSGRRLWFDLHSWLGLKLCLFMGFVCLTGTLAVFSQEIDWLLHAPIRVADSGEQAGWGPIIHAAQTAHPDWELESISAGHTRLFAARAQMRLPDGRRRFVWINPYTAQVTGDTGWLNTQRLLRNTHRHLMLPVAWGVPLVAALSIPLLLSLLSSLYIYKKWWRGFFKRPDASRPRRLWGDVHRLAGVWSLWFLLLIGLTGAWYLIESLGGDAPAAPTVRLANGVDRLAAVDPTAVDAAMETVHQHWPRLEILGAIPARDGGSILFLGEADAWLVRERANNIAVDLHTGQVIGRHDGRELGVHQRIAEMADPLHFGSFGGWPIRLLWLLAGTLLTGLCFTGVYLYGLRTVDSLRSAARRRPT</sequence>
<accession>A0A4V3RJS0</accession>
<dbReference type="EMBL" id="SRYW01000001">
    <property type="protein sequence ID" value="TGY37000.1"/>
    <property type="molecule type" value="Genomic_DNA"/>
</dbReference>
<evidence type="ECO:0000313" key="2">
    <source>
        <dbReference type="EMBL" id="TGY37000.1"/>
    </source>
</evidence>
<name>A0A4V3RJS0_STEMA</name>
<proteinExistence type="predicted"/>
<feature type="transmembrane region" description="Helical" evidence="1">
    <location>
        <begin position="339"/>
        <end position="359"/>
    </location>
</feature>
<dbReference type="Proteomes" id="UP000306631">
    <property type="component" value="Unassembled WGS sequence"/>
</dbReference>